<keyword evidence="2" id="KW-1185">Reference proteome</keyword>
<sequence length="155" mass="17923">MVGQHDQLAPYASASIPASEESIIQQIDLILNQGVTYITYTSYHQQIATSSTDQIDSFLKSQNNAEKRSLLFCLDKLLDPYYGYHLPNHDEITLILEKNLFECHSKEVKEDILQLLTDYARKPLSYLAEHIEEIEPELREDAFYAIRLNVNEMEL</sequence>
<reference evidence="1 2" key="1">
    <citation type="submission" date="2021-03" db="EMBL/GenBank/DDBJ databases">
        <title>Genomic Encyclopedia of Type Strains, Phase IV (KMG-IV): sequencing the most valuable type-strain genomes for metagenomic binning, comparative biology and taxonomic classification.</title>
        <authorList>
            <person name="Goeker M."/>
        </authorList>
    </citation>
    <scope>NUCLEOTIDE SEQUENCE [LARGE SCALE GENOMIC DNA]</scope>
    <source>
        <strain evidence="1 2">DSM 14349</strain>
    </source>
</reference>
<evidence type="ECO:0000313" key="1">
    <source>
        <dbReference type="EMBL" id="MBP1903606.1"/>
    </source>
</evidence>
<proteinExistence type="predicted"/>
<dbReference type="EMBL" id="JAGGKG010000001">
    <property type="protein sequence ID" value="MBP1903606.1"/>
    <property type="molecule type" value="Genomic_DNA"/>
</dbReference>
<gene>
    <name evidence="1" type="ORF">J2Z32_000218</name>
</gene>
<name>A0ABS4FM11_9BACL</name>
<organism evidence="1 2">
    <name type="scientific">Paenibacillus turicensis</name>
    <dbReference type="NCBI Taxonomy" id="160487"/>
    <lineage>
        <taxon>Bacteria</taxon>
        <taxon>Bacillati</taxon>
        <taxon>Bacillota</taxon>
        <taxon>Bacilli</taxon>
        <taxon>Bacillales</taxon>
        <taxon>Paenibacillaceae</taxon>
        <taxon>Paenibacillus</taxon>
    </lineage>
</organism>
<accession>A0ABS4FM11</accession>
<evidence type="ECO:0000313" key="2">
    <source>
        <dbReference type="Proteomes" id="UP001519272"/>
    </source>
</evidence>
<comment type="caution">
    <text evidence="1">The sequence shown here is derived from an EMBL/GenBank/DDBJ whole genome shotgun (WGS) entry which is preliminary data.</text>
</comment>
<dbReference type="Proteomes" id="UP001519272">
    <property type="component" value="Unassembled WGS sequence"/>
</dbReference>
<protein>
    <submittedName>
        <fullName evidence="1">Uncharacterized protein</fullName>
    </submittedName>
</protein>